<feature type="compositionally biased region" description="Low complexity" evidence="1">
    <location>
        <begin position="41"/>
        <end position="50"/>
    </location>
</feature>
<dbReference type="OrthoDB" id="3684248at2759"/>
<evidence type="ECO:0000313" key="3">
    <source>
        <dbReference type="Proteomes" id="UP000481861"/>
    </source>
</evidence>
<protein>
    <submittedName>
        <fullName evidence="2">Uncharacterized protein</fullName>
    </submittedName>
</protein>
<feature type="region of interest" description="Disordered" evidence="1">
    <location>
        <begin position="37"/>
        <end position="62"/>
    </location>
</feature>
<feature type="compositionally biased region" description="Pro residues" evidence="1">
    <location>
        <begin position="51"/>
        <end position="62"/>
    </location>
</feature>
<reference evidence="2 3" key="1">
    <citation type="submission" date="2020-01" db="EMBL/GenBank/DDBJ databases">
        <authorList>
            <consortium name="DOE Joint Genome Institute"/>
            <person name="Haridas S."/>
            <person name="Albert R."/>
            <person name="Binder M."/>
            <person name="Bloem J."/>
            <person name="Labutti K."/>
            <person name="Salamov A."/>
            <person name="Andreopoulos B."/>
            <person name="Baker S.E."/>
            <person name="Barry K."/>
            <person name="Bills G."/>
            <person name="Bluhm B.H."/>
            <person name="Cannon C."/>
            <person name="Castanera R."/>
            <person name="Culley D.E."/>
            <person name="Daum C."/>
            <person name="Ezra D."/>
            <person name="Gonzalez J.B."/>
            <person name="Henrissat B."/>
            <person name="Kuo A."/>
            <person name="Liang C."/>
            <person name="Lipzen A."/>
            <person name="Lutzoni F."/>
            <person name="Magnuson J."/>
            <person name="Mondo S."/>
            <person name="Nolan M."/>
            <person name="Ohm R."/>
            <person name="Pangilinan J."/>
            <person name="Park H.-J.H."/>
            <person name="Ramirez L."/>
            <person name="Alfaro M."/>
            <person name="Sun H."/>
            <person name="Tritt A."/>
            <person name="Yoshinaga Y."/>
            <person name="Zwiers L.-H.L."/>
            <person name="Turgeon B.G."/>
            <person name="Goodwin S.B."/>
            <person name="Spatafora J.W."/>
            <person name="Crous P.W."/>
            <person name="Grigoriev I.V."/>
        </authorList>
    </citation>
    <scope>NUCLEOTIDE SEQUENCE [LARGE SCALE GENOMIC DNA]</scope>
    <source>
        <strain evidence="2 3">CBS 611.86</strain>
    </source>
</reference>
<organism evidence="2 3">
    <name type="scientific">Massariosphaeria phaeospora</name>
    <dbReference type="NCBI Taxonomy" id="100035"/>
    <lineage>
        <taxon>Eukaryota</taxon>
        <taxon>Fungi</taxon>
        <taxon>Dikarya</taxon>
        <taxon>Ascomycota</taxon>
        <taxon>Pezizomycotina</taxon>
        <taxon>Dothideomycetes</taxon>
        <taxon>Pleosporomycetidae</taxon>
        <taxon>Pleosporales</taxon>
        <taxon>Pleosporales incertae sedis</taxon>
        <taxon>Massariosphaeria</taxon>
    </lineage>
</organism>
<keyword evidence="3" id="KW-1185">Reference proteome</keyword>
<dbReference type="AlphaFoldDB" id="A0A7C8I566"/>
<accession>A0A7C8I566</accession>
<comment type="caution">
    <text evidence="2">The sequence shown here is derived from an EMBL/GenBank/DDBJ whole genome shotgun (WGS) entry which is preliminary data.</text>
</comment>
<evidence type="ECO:0000313" key="2">
    <source>
        <dbReference type="EMBL" id="KAF2871117.1"/>
    </source>
</evidence>
<proteinExistence type="predicted"/>
<evidence type="ECO:0000256" key="1">
    <source>
        <dbReference type="SAM" id="MobiDB-lite"/>
    </source>
</evidence>
<name>A0A7C8I566_9PLEO</name>
<sequence length="266" mass="29324">MSFLADIYNTITGSRPRRRPRTSSFRLNRVDAYPQLLTYHPPSTTTRTSVPLPPTTPTPLLPPRTLVPTSQLEETATWYTVTSAQTHAYYEEIPTLSAAGLGLSTTTTSPFRATGHAYIIHPLLPTEVRGMSVMVLEELRRWIEGSAQVYVGAAKQVQAFREVRAETLGLVDRELWRRGKGEGGRVGLDAREGYLGVWVDAGEVFDEDSEWDDGEIEMETLDQGVMQLPMSPSGTLTAVGLAAADAMAAQMVVNLEWVDVLDTLQD</sequence>
<dbReference type="EMBL" id="JAADJZ010000012">
    <property type="protein sequence ID" value="KAF2871117.1"/>
    <property type="molecule type" value="Genomic_DNA"/>
</dbReference>
<gene>
    <name evidence="2" type="ORF">BDV95DRAFT_619286</name>
</gene>
<dbReference type="Proteomes" id="UP000481861">
    <property type="component" value="Unassembled WGS sequence"/>
</dbReference>